<proteinExistence type="predicted"/>
<organism evidence="1">
    <name type="scientific">Apis mellifera</name>
    <name type="common">Honeybee</name>
    <dbReference type="NCBI Taxonomy" id="7460"/>
    <lineage>
        <taxon>Eukaryota</taxon>
        <taxon>Metazoa</taxon>
        <taxon>Ecdysozoa</taxon>
        <taxon>Arthropoda</taxon>
        <taxon>Hexapoda</taxon>
        <taxon>Insecta</taxon>
        <taxon>Pterygota</taxon>
        <taxon>Neoptera</taxon>
        <taxon>Endopterygota</taxon>
        <taxon>Hymenoptera</taxon>
        <taxon>Apocrita</taxon>
        <taxon>Aculeata</taxon>
        <taxon>Apoidea</taxon>
        <taxon>Anthophila</taxon>
        <taxon>Apidae</taxon>
        <taxon>Apis</taxon>
    </lineage>
</organism>
<dbReference type="Proteomes" id="UP000005203">
    <property type="component" value="Linkage group LG11"/>
</dbReference>
<dbReference type="GeneID" id="726895"/>
<gene>
    <name evidence="3" type="primary">LOC726895</name>
</gene>
<dbReference type="KEGG" id="ame:726895"/>
<name>A0A7M7G089_APIME</name>
<dbReference type="InterPro" id="IPR027902">
    <property type="entry name" value="DUF4487"/>
</dbReference>
<evidence type="ECO:0000313" key="2">
    <source>
        <dbReference type="Proteomes" id="UP000005203"/>
    </source>
</evidence>
<dbReference type="AlphaFoldDB" id="A0A7M7G089"/>
<dbReference type="EnsemblMetazoa" id="XM_001122611">
    <property type="protein sequence ID" value="XP_001122611"/>
    <property type="gene ID" value="LOC726895"/>
</dbReference>
<evidence type="ECO:0000313" key="3">
    <source>
        <dbReference type="RefSeq" id="XP_001122611.3"/>
    </source>
</evidence>
<protein>
    <submittedName>
        <fullName evidence="3">Uncharacterized protein C1orf112 homolog</fullName>
    </submittedName>
</protein>
<sequence>MANESSFTFLLEDSFSDNDKSMTEDCSSKLKDALESLVQKYDGELLQRTLEQSLSSCSDNLLDEKIFNEIFPLAHDLLSKTLKQIGEMINRNEDTERDTKRELFVCHELLKIWEKSMERVSKLQRTSATDLKSILENVLVTVELIFQHCRGSKKLYGVLFDKVSEELTNLFRKAKTILNLFLATLDGVIAFDTDTESELLVKVIDSIGLFVTIAHDLDLKTFVETSKVFGKLAITRQDLVKRTNAASVTSHLAQLARNISSMFLFCQDSTERIDERKIKVIGHSLKILDKLFATYCPYVNNEILSFAIELLSKVHKCSPLCLEKSKIDDKLIELINVHISRGSEPFLNTLFKSSDFKQAFFEYGNQANIDKLGYHLLIVSIMKILINAPYEQHCEWTLGAESIIDVALTNINHIQEEILVGQVRLPGVHDIGERPRSASIYEATIVPICSLISQIPGDGFQAIELILLKHLLSNQLWSSLLSSDIWCFVGRIGSSELCIGHVKYLLKVYAVLMTRSNSLEVVVLENLIGRLYNLLPEETKHILITEFDDLENPSWLPVARFLPSKTKSFLESRLACVLNEIPTAFAELQRQPTVQNWDHITKLMPLAGKLNYTEEQNIIDILSQIWNSIASTIEIFEGRQLDILSELILKLFVATQPQKIQDNIFFSIIEAILTSFFYFPPHVKAIASHYLRNNIDSLDNCGLKVANALAEFNCRLLEDENPWVRQEAFESFDHVAHMCPNEDLVTKMAAAVTKKSLLRDSLPAYLSGTIYYELQNFSNIEDYLQHIGKQLQNIYHVCNNYEDSQRDEKLPKLEIHSVESFDENPSINDLDEHVSKICDELNDILKKNNDISNHVLRRLRLICSKILDLTGSNSI</sequence>
<reference evidence="1" key="1">
    <citation type="submission" date="2021-01" db="UniProtKB">
        <authorList>
            <consortium name="EnsemblMetazoa"/>
        </authorList>
    </citation>
    <scope>IDENTIFICATION</scope>
    <source>
        <strain evidence="1">DH4</strain>
    </source>
</reference>
<accession>A0A8B6XFN1</accession>
<dbReference type="PANTHER" id="PTHR16071:SF2">
    <property type="entry name" value="FIGNL1-INTERACTING REGULATOR OF RECOMBINATION AND MITOSIS"/>
    <property type="match status" value="1"/>
</dbReference>
<dbReference type="OrthoDB" id="6088000at2759"/>
<accession>A0A7M7G089</accession>
<keyword evidence="2" id="KW-1185">Reference proteome</keyword>
<dbReference type="Pfam" id="PF14868">
    <property type="entry name" value="DUF4487"/>
    <property type="match status" value="1"/>
</dbReference>
<dbReference type="PANTHER" id="PTHR16071">
    <property type="entry name" value="CHROMOSOME 1 OPEN READING FRAME 112"/>
    <property type="match status" value="1"/>
</dbReference>
<reference evidence="3" key="2">
    <citation type="submission" date="2025-04" db="UniProtKB">
        <authorList>
            <consortium name="RefSeq"/>
        </authorList>
    </citation>
    <scope>IDENTIFICATION</scope>
    <source>
        <strain evidence="3">DH4</strain>
        <tissue evidence="3">Whole body</tissue>
    </source>
</reference>
<dbReference type="RefSeq" id="XP_001122611.3">
    <property type="nucleotide sequence ID" value="XM_001122611.5"/>
</dbReference>
<evidence type="ECO:0000313" key="1">
    <source>
        <dbReference type="EnsemblMetazoa" id="XP_001122611"/>
    </source>
</evidence>